<feature type="compositionally biased region" description="Basic and acidic residues" evidence="1">
    <location>
        <begin position="71"/>
        <end position="90"/>
    </location>
</feature>
<dbReference type="PANTHER" id="PTHR36868">
    <property type="entry name" value="NUTRITIONALLY-REGULATED ADIPOSE AND CARDIAC ENRICHED PROTEIN HOMOLOG"/>
    <property type="match status" value="1"/>
</dbReference>
<evidence type="ECO:0000256" key="1">
    <source>
        <dbReference type="SAM" id="MobiDB-lite"/>
    </source>
</evidence>
<feature type="compositionally biased region" description="Low complexity" evidence="1">
    <location>
        <begin position="195"/>
        <end position="205"/>
    </location>
</feature>
<dbReference type="Proteomes" id="UP000233100">
    <property type="component" value="Chromosome 7"/>
</dbReference>
<reference evidence="2" key="2">
    <citation type="submission" date="2025-08" db="UniProtKB">
        <authorList>
            <consortium name="Ensembl"/>
        </authorList>
    </citation>
    <scope>IDENTIFICATION</scope>
</reference>
<feature type="compositionally biased region" description="Polar residues" evidence="1">
    <location>
        <begin position="117"/>
        <end position="126"/>
    </location>
</feature>
<organism evidence="2 3">
    <name type="scientific">Macaca fascicularis</name>
    <name type="common">Crab-eating macaque</name>
    <name type="synonym">Cynomolgus monkey</name>
    <dbReference type="NCBI Taxonomy" id="9541"/>
    <lineage>
        <taxon>Eukaryota</taxon>
        <taxon>Metazoa</taxon>
        <taxon>Chordata</taxon>
        <taxon>Craniata</taxon>
        <taxon>Vertebrata</taxon>
        <taxon>Euteleostomi</taxon>
        <taxon>Mammalia</taxon>
        <taxon>Eutheria</taxon>
        <taxon>Euarchontoglires</taxon>
        <taxon>Primates</taxon>
        <taxon>Haplorrhini</taxon>
        <taxon>Catarrhini</taxon>
        <taxon>Cercopithecidae</taxon>
        <taxon>Cercopithecinae</taxon>
        <taxon>Macaca</taxon>
    </lineage>
</organism>
<keyword evidence="3" id="KW-1185">Reference proteome</keyword>
<feature type="compositionally biased region" description="Basic and acidic residues" evidence="1">
    <location>
        <begin position="12"/>
        <end position="25"/>
    </location>
</feature>
<dbReference type="Pfam" id="PF15555">
    <property type="entry name" value="DUF4658"/>
    <property type="match status" value="1"/>
</dbReference>
<evidence type="ECO:0000313" key="2">
    <source>
        <dbReference type="Ensembl" id="ENSMFAP00000007975.2"/>
    </source>
</evidence>
<dbReference type="Bgee" id="ENSMFAG00000033912">
    <property type="expression patterns" value="Expressed in heart and 6 other cell types or tissues"/>
</dbReference>
<proteinExistence type="predicted"/>
<dbReference type="Ensembl" id="ENSMFAT00000026671.2">
    <property type="protein sequence ID" value="ENSMFAP00000007975.2"/>
    <property type="gene ID" value="ENSMFAG00000033912.2"/>
</dbReference>
<reference evidence="2" key="3">
    <citation type="submission" date="2025-09" db="UniProtKB">
        <authorList>
            <consortium name="Ensembl"/>
        </authorList>
    </citation>
    <scope>IDENTIFICATION</scope>
</reference>
<dbReference type="GO" id="GO:0005886">
    <property type="term" value="C:plasma membrane"/>
    <property type="evidence" value="ECO:0007669"/>
    <property type="project" value="TreeGrafter"/>
</dbReference>
<evidence type="ECO:0000313" key="3">
    <source>
        <dbReference type="Proteomes" id="UP000233100"/>
    </source>
</evidence>
<sequence length="269" mass="28676">MRTAAGALSPDSRPETRHQTRKNEEAAWGPRACRAERAGPVHVSRPAQRGPAPSRCAHVPGTLNPSLNPRQRAEEERLSGALREETGDRRGSCLAWVPEAESGCPAVPVQELPLTPQEVTSPASHTSWDREDKKCPPSILKRSRPEHHRPGAEPQRTSRRVRFQEPPAVTVHYIADRNTTATVRVPGRPRPQRLPAPAAVRVRPSPAGPGPVLRPGQARGNGTGGPAGPAPQPCPAPAARGPHLLARPPAALMGRTGGASRTAQALRGL</sequence>
<dbReference type="InterPro" id="IPR028114">
    <property type="entry name" value="DUF4658"/>
</dbReference>
<dbReference type="AlphaFoldDB" id="A0A2K5U6J6"/>
<dbReference type="VEuPathDB" id="HostDB:ENSMFAG00000033912"/>
<accession>A0A2K5U6J6</accession>
<dbReference type="PANTHER" id="PTHR36868:SF1">
    <property type="entry name" value="NUTRITIONALLY-REGULATED ADIPOSE AND CARDIAC ENRICHED PROTEIN HOMOLOG"/>
    <property type="match status" value="1"/>
</dbReference>
<feature type="region of interest" description="Disordered" evidence="1">
    <location>
        <begin position="107"/>
        <end position="269"/>
    </location>
</feature>
<reference evidence="2 3" key="1">
    <citation type="submission" date="2013-03" db="EMBL/GenBank/DDBJ databases">
        <authorList>
            <person name="Warren W."/>
            <person name="Wilson R.K."/>
        </authorList>
    </citation>
    <scope>NUCLEOTIDE SEQUENCE</scope>
</reference>
<protein>
    <submittedName>
        <fullName evidence="2">Uncharacterized protein</fullName>
    </submittedName>
</protein>
<name>A0A2K5U6J6_MACFA</name>
<feature type="region of interest" description="Disordered" evidence="1">
    <location>
        <begin position="1"/>
        <end position="90"/>
    </location>
</feature>